<dbReference type="InterPro" id="IPR014730">
    <property type="entry name" value="ETF_a/b_N"/>
</dbReference>
<evidence type="ECO:0000259" key="1">
    <source>
        <dbReference type="SMART" id="SM00893"/>
    </source>
</evidence>
<dbReference type="OrthoDB" id="9804960at2"/>
<dbReference type="PANTHER" id="PTHR21294">
    <property type="entry name" value="ELECTRON TRANSFER FLAVOPROTEIN BETA-SUBUNIT"/>
    <property type="match status" value="1"/>
</dbReference>
<gene>
    <name evidence="2" type="ORF">ADA01nite_10070</name>
</gene>
<dbReference type="InterPro" id="IPR014729">
    <property type="entry name" value="Rossmann-like_a/b/a_fold"/>
</dbReference>
<proteinExistence type="predicted"/>
<dbReference type="Proteomes" id="UP000321157">
    <property type="component" value="Unassembled WGS sequence"/>
</dbReference>
<dbReference type="RefSeq" id="WP_146808878.1">
    <property type="nucleotide sequence ID" value="NZ_BJXX01000047.1"/>
</dbReference>
<dbReference type="Gene3D" id="3.40.50.620">
    <property type="entry name" value="HUPs"/>
    <property type="match status" value="1"/>
</dbReference>
<dbReference type="GO" id="GO:0009055">
    <property type="term" value="F:electron transfer activity"/>
    <property type="evidence" value="ECO:0007669"/>
    <property type="project" value="InterPro"/>
</dbReference>
<evidence type="ECO:0000313" key="2">
    <source>
        <dbReference type="EMBL" id="GEN33547.1"/>
    </source>
</evidence>
<name>A0A511V3P6_9BACL</name>
<dbReference type="Pfam" id="PF01012">
    <property type="entry name" value="ETF"/>
    <property type="match status" value="1"/>
</dbReference>
<evidence type="ECO:0000313" key="3">
    <source>
        <dbReference type="Proteomes" id="UP000321157"/>
    </source>
</evidence>
<sequence length="289" mass="31888">MQIAVCLKLIPDMDVPEVVNAATGMLDEDFIINRMDPGSIAALEMALRFKNKYDAFLTVIMIAPEDADYYLKEVKALGAERVCRIWHENLEMTDTHGKALVLSSFLQEINPAVVFFGSCSGDTGNRQLPAFVAEMLDMPQVTGVAADIKYTGNHLIAFRRLEKGAREKIKVQIPAVISVGMESSGMPYASLNHYVEALAYQIEEIPLHELGIAEDEISSWNVRTRLVSITPPSPVPQAIFTPDSNLDPLDRIRAIVSGGLEQKKGMMIEGDAEKLAEEAFQFLKGKGFV</sequence>
<accession>A0A511V3P6</accession>
<protein>
    <recommendedName>
        <fullName evidence="1">Electron transfer flavoprotein alpha/beta-subunit N-terminal domain-containing protein</fullName>
    </recommendedName>
</protein>
<keyword evidence="3" id="KW-1185">Reference proteome</keyword>
<dbReference type="InterPro" id="IPR012255">
    <property type="entry name" value="ETF_b"/>
</dbReference>
<organism evidence="2 3">
    <name type="scientific">Aneurinibacillus danicus</name>
    <dbReference type="NCBI Taxonomy" id="267746"/>
    <lineage>
        <taxon>Bacteria</taxon>
        <taxon>Bacillati</taxon>
        <taxon>Bacillota</taxon>
        <taxon>Bacilli</taxon>
        <taxon>Bacillales</taxon>
        <taxon>Paenibacillaceae</taxon>
        <taxon>Aneurinibacillus group</taxon>
        <taxon>Aneurinibacillus</taxon>
    </lineage>
</organism>
<reference evidence="2 3" key="1">
    <citation type="submission" date="2019-07" db="EMBL/GenBank/DDBJ databases">
        <title>Whole genome shotgun sequence of Aneurinibacillus danicus NBRC 102444.</title>
        <authorList>
            <person name="Hosoyama A."/>
            <person name="Uohara A."/>
            <person name="Ohji S."/>
            <person name="Ichikawa N."/>
        </authorList>
    </citation>
    <scope>NUCLEOTIDE SEQUENCE [LARGE SCALE GENOMIC DNA]</scope>
    <source>
        <strain evidence="2 3">NBRC 102444</strain>
    </source>
</reference>
<feature type="domain" description="Electron transfer flavoprotein alpha/beta-subunit N-terminal" evidence="1">
    <location>
        <begin position="23"/>
        <end position="214"/>
    </location>
</feature>
<dbReference type="SMART" id="SM00893">
    <property type="entry name" value="ETF"/>
    <property type="match status" value="1"/>
</dbReference>
<comment type="caution">
    <text evidence="2">The sequence shown here is derived from an EMBL/GenBank/DDBJ whole genome shotgun (WGS) entry which is preliminary data.</text>
</comment>
<dbReference type="SUPFAM" id="SSF52402">
    <property type="entry name" value="Adenine nucleotide alpha hydrolases-like"/>
    <property type="match status" value="1"/>
</dbReference>
<dbReference type="EMBL" id="BJXX01000047">
    <property type="protein sequence ID" value="GEN33547.1"/>
    <property type="molecule type" value="Genomic_DNA"/>
</dbReference>
<dbReference type="AlphaFoldDB" id="A0A511V3P6"/>